<dbReference type="SUPFAM" id="SSF55073">
    <property type="entry name" value="Nucleotide cyclase"/>
    <property type="match status" value="1"/>
</dbReference>
<dbReference type="Gene3D" id="3.30.450.350">
    <property type="entry name" value="CHASE domain"/>
    <property type="match status" value="1"/>
</dbReference>
<feature type="domain" description="GGDEF" evidence="7">
    <location>
        <begin position="324"/>
        <end position="456"/>
    </location>
</feature>
<name>A0ABX8DDC2_9GAMM</name>
<dbReference type="InterPro" id="IPR000160">
    <property type="entry name" value="GGDEF_dom"/>
</dbReference>
<feature type="transmembrane region" description="Helical" evidence="5">
    <location>
        <begin position="265"/>
        <end position="285"/>
    </location>
</feature>
<dbReference type="Gene3D" id="3.30.70.270">
    <property type="match status" value="1"/>
</dbReference>
<comment type="subcellular location">
    <subcellularLocation>
        <location evidence="1">Membrane</location>
    </subcellularLocation>
</comment>
<proteinExistence type="predicted"/>
<keyword evidence="9" id="KW-1185">Reference proteome</keyword>
<evidence type="ECO:0000313" key="8">
    <source>
        <dbReference type="EMBL" id="QVK22415.1"/>
    </source>
</evidence>
<evidence type="ECO:0000256" key="3">
    <source>
        <dbReference type="ARBA" id="ARBA00022989"/>
    </source>
</evidence>
<dbReference type="PROSITE" id="PS50887">
    <property type="entry name" value="GGDEF"/>
    <property type="match status" value="1"/>
</dbReference>
<dbReference type="InterPro" id="IPR029787">
    <property type="entry name" value="Nucleotide_cyclase"/>
</dbReference>
<keyword evidence="2 5" id="KW-0812">Transmembrane</keyword>
<organism evidence="8 9">
    <name type="scientific">Shewanella dokdonensis</name>
    <dbReference type="NCBI Taxonomy" id="712036"/>
    <lineage>
        <taxon>Bacteria</taxon>
        <taxon>Pseudomonadati</taxon>
        <taxon>Pseudomonadota</taxon>
        <taxon>Gammaproteobacteria</taxon>
        <taxon>Alteromonadales</taxon>
        <taxon>Shewanellaceae</taxon>
        <taxon>Shewanella</taxon>
    </lineage>
</organism>
<dbReference type="SMART" id="SM01079">
    <property type="entry name" value="CHASE"/>
    <property type="match status" value="1"/>
</dbReference>
<dbReference type="PANTHER" id="PTHR46663:SF2">
    <property type="entry name" value="GGDEF DOMAIN-CONTAINING PROTEIN"/>
    <property type="match status" value="1"/>
</dbReference>
<dbReference type="InterPro" id="IPR042240">
    <property type="entry name" value="CHASE_sf"/>
</dbReference>
<sequence length="456" mass="51569">MSSRLSRKEKLFFLLFSLIFALTSIVIVRTMTQLFIDKEIGFKKEEVRNHLALVRSNIETIIYKDTYLADSLATVVTLDHTFATKNWSMIAEKLLKKALYVRNVGLAPNNVITHIYPIKGNESAIGFDFRTHPEQLKTVQLAEELQGVYIAGPLELVQGGIALIARYPIFSDYPLNKDYWGTVSVVIDYHLLLQKSGISDFQGADIAIKKQSLTPDTLDKVFYGTSEIFQQADALYPINLPNGKWLMAAKIDLNSIGDLTLHRRILNALGTITAILAYLSVVLLYRNYQYAHTASLQDELTKLPNRRFVMEQLKRAINKRDNDAGFTLLNIDLNDFKRVNDELGHEAGDELLRHVADKLSDNIRATDTVARIGGDEFLVILNGITDDTLATHIVQKLRNRVEATAMQWQNDQIFPSLSIGKAIYLGQKITVKQLLTAADEAMYQAKQQRKHADWTI</sequence>
<dbReference type="SMART" id="SM00267">
    <property type="entry name" value="GGDEF"/>
    <property type="match status" value="1"/>
</dbReference>
<dbReference type="PROSITE" id="PS50839">
    <property type="entry name" value="CHASE"/>
    <property type="match status" value="1"/>
</dbReference>
<protein>
    <submittedName>
        <fullName evidence="8">Sensor domain-containing diguanylate cyclase</fullName>
    </submittedName>
</protein>
<evidence type="ECO:0000256" key="4">
    <source>
        <dbReference type="ARBA" id="ARBA00023136"/>
    </source>
</evidence>
<gene>
    <name evidence="8" type="ORF">KHX94_13655</name>
</gene>
<accession>A0ABX8DDC2</accession>
<dbReference type="EMBL" id="CP074572">
    <property type="protein sequence ID" value="QVK22415.1"/>
    <property type="molecule type" value="Genomic_DNA"/>
</dbReference>
<evidence type="ECO:0000259" key="7">
    <source>
        <dbReference type="PROSITE" id="PS50887"/>
    </source>
</evidence>
<evidence type="ECO:0000256" key="2">
    <source>
        <dbReference type="ARBA" id="ARBA00022692"/>
    </source>
</evidence>
<evidence type="ECO:0000259" key="6">
    <source>
        <dbReference type="PROSITE" id="PS50839"/>
    </source>
</evidence>
<reference evidence="8 9" key="1">
    <citation type="journal article" date="2012" name="Int. J. Syst. Evol. Microbiol.">
        <title>Shewanella dokdonensis sp. nov., isolated from seawater.</title>
        <authorList>
            <person name="Sung H.R."/>
            <person name="Yoon J.H."/>
            <person name="Ghim S.Y."/>
        </authorList>
    </citation>
    <scope>NUCLEOTIDE SEQUENCE [LARGE SCALE GENOMIC DNA]</scope>
    <source>
        <strain evidence="8 9">DSM 23626</strain>
    </source>
</reference>
<feature type="domain" description="CHASE" evidence="6">
    <location>
        <begin position="108"/>
        <end position="248"/>
    </location>
</feature>
<dbReference type="InterPro" id="IPR006189">
    <property type="entry name" value="CHASE_dom"/>
</dbReference>
<dbReference type="PANTHER" id="PTHR46663">
    <property type="entry name" value="DIGUANYLATE CYCLASE DGCT-RELATED"/>
    <property type="match status" value="1"/>
</dbReference>
<dbReference type="CDD" id="cd01949">
    <property type="entry name" value="GGDEF"/>
    <property type="match status" value="1"/>
</dbReference>
<keyword evidence="4 5" id="KW-0472">Membrane</keyword>
<dbReference type="Pfam" id="PF00990">
    <property type="entry name" value="GGDEF"/>
    <property type="match status" value="1"/>
</dbReference>
<dbReference type="InterPro" id="IPR052163">
    <property type="entry name" value="DGC-Regulatory_Protein"/>
</dbReference>
<evidence type="ECO:0000313" key="9">
    <source>
        <dbReference type="Proteomes" id="UP000676428"/>
    </source>
</evidence>
<evidence type="ECO:0000256" key="1">
    <source>
        <dbReference type="ARBA" id="ARBA00004370"/>
    </source>
</evidence>
<keyword evidence="3 5" id="KW-1133">Transmembrane helix</keyword>
<evidence type="ECO:0000256" key="5">
    <source>
        <dbReference type="SAM" id="Phobius"/>
    </source>
</evidence>
<dbReference type="RefSeq" id="WP_213681069.1">
    <property type="nucleotide sequence ID" value="NZ_CP074572.1"/>
</dbReference>
<dbReference type="Proteomes" id="UP000676428">
    <property type="component" value="Chromosome"/>
</dbReference>
<dbReference type="Pfam" id="PF03924">
    <property type="entry name" value="CHASE"/>
    <property type="match status" value="1"/>
</dbReference>
<dbReference type="NCBIfam" id="TIGR00254">
    <property type="entry name" value="GGDEF"/>
    <property type="match status" value="1"/>
</dbReference>
<dbReference type="InterPro" id="IPR043128">
    <property type="entry name" value="Rev_trsase/Diguanyl_cyclase"/>
</dbReference>